<evidence type="ECO:0000256" key="2">
    <source>
        <dbReference type="ARBA" id="ARBA00006448"/>
    </source>
</evidence>
<dbReference type="OrthoDB" id="9778331at2"/>
<dbReference type="EMBL" id="LGSS01000011">
    <property type="protein sequence ID" value="KNF07941.1"/>
    <property type="molecule type" value="Genomic_DNA"/>
</dbReference>
<comment type="subcellular location">
    <subcellularLocation>
        <location evidence="1">Cell membrane</location>
        <topology evidence="1">Multi-pass membrane protein</topology>
    </subcellularLocation>
</comment>
<keyword evidence="6 7" id="KW-0472">Membrane</keyword>
<evidence type="ECO:0000313" key="10">
    <source>
        <dbReference type="EMBL" id="KNF07941.1"/>
    </source>
</evidence>
<evidence type="ECO:0000256" key="6">
    <source>
        <dbReference type="ARBA" id="ARBA00023136"/>
    </source>
</evidence>
<dbReference type="InterPro" id="IPR007353">
    <property type="entry name" value="DUF421"/>
</dbReference>
<evidence type="ECO:0000259" key="8">
    <source>
        <dbReference type="Pfam" id="PF04239"/>
    </source>
</evidence>
<evidence type="ECO:0000256" key="4">
    <source>
        <dbReference type="ARBA" id="ARBA00022692"/>
    </source>
</evidence>
<proteinExistence type="inferred from homology"/>
<accession>A0A0L0W912</accession>
<keyword evidence="4 7" id="KW-0812">Transmembrane</keyword>
<dbReference type="InterPro" id="IPR023090">
    <property type="entry name" value="UPF0702_alpha/beta_dom_sf"/>
</dbReference>
<keyword evidence="5 7" id="KW-1133">Transmembrane helix</keyword>
<feature type="domain" description="YetF C-terminal" evidence="8">
    <location>
        <begin position="82"/>
        <end position="179"/>
    </location>
</feature>
<keyword evidence="11" id="KW-1185">Reference proteome</keyword>
<comment type="similarity">
    <text evidence="2">Belongs to the UPF0702 family.</text>
</comment>
<feature type="domain" description="YetF-like N-terminal transmembrane" evidence="9">
    <location>
        <begin position="5"/>
        <end position="76"/>
    </location>
</feature>
<protein>
    <submittedName>
        <fullName evidence="10">Membrane protein, YKJA BACSU-like protein</fullName>
    </submittedName>
</protein>
<evidence type="ECO:0000256" key="7">
    <source>
        <dbReference type="SAM" id="Phobius"/>
    </source>
</evidence>
<dbReference type="PANTHER" id="PTHR34582">
    <property type="entry name" value="UPF0702 TRANSMEMBRANE PROTEIN YCAP"/>
    <property type="match status" value="1"/>
</dbReference>
<evidence type="ECO:0000256" key="3">
    <source>
        <dbReference type="ARBA" id="ARBA00022475"/>
    </source>
</evidence>
<comment type="caution">
    <text evidence="10">The sequence shown here is derived from an EMBL/GenBank/DDBJ whole genome shotgun (WGS) entry which is preliminary data.</text>
</comment>
<reference evidence="11" key="1">
    <citation type="submission" date="2015-07" db="EMBL/GenBank/DDBJ databases">
        <title>Draft genome sequence of the purine-degrading Gottschalkia purinilyticum DSM 1384 (formerly Clostridium purinilyticum).</title>
        <authorList>
            <person name="Poehlein A."/>
            <person name="Schiel-Bengelsdorf B."/>
            <person name="Bengelsdorf F.R."/>
            <person name="Daniel R."/>
            <person name="Duerre P."/>
        </authorList>
    </citation>
    <scope>NUCLEOTIDE SEQUENCE [LARGE SCALE GENOMIC DNA]</scope>
    <source>
        <strain evidence="11">DSM 1384</strain>
    </source>
</reference>
<dbReference type="InterPro" id="IPR048454">
    <property type="entry name" value="YetF_N"/>
</dbReference>
<dbReference type="Pfam" id="PF04239">
    <property type="entry name" value="DUF421"/>
    <property type="match status" value="1"/>
</dbReference>
<feature type="transmembrane region" description="Helical" evidence="7">
    <location>
        <begin position="7"/>
        <end position="26"/>
    </location>
</feature>
<organism evidence="10 11">
    <name type="scientific">Gottschalkia purinilytica</name>
    <name type="common">Clostridium purinilyticum</name>
    <dbReference type="NCBI Taxonomy" id="1503"/>
    <lineage>
        <taxon>Bacteria</taxon>
        <taxon>Bacillati</taxon>
        <taxon>Bacillota</taxon>
        <taxon>Tissierellia</taxon>
        <taxon>Tissierellales</taxon>
        <taxon>Gottschalkiaceae</taxon>
        <taxon>Gottschalkia</taxon>
    </lineage>
</organism>
<evidence type="ECO:0000256" key="5">
    <source>
        <dbReference type="ARBA" id="ARBA00022989"/>
    </source>
</evidence>
<keyword evidence="3" id="KW-1003">Cell membrane</keyword>
<dbReference type="Gene3D" id="3.30.240.20">
    <property type="entry name" value="bsu07140 like domains"/>
    <property type="match status" value="2"/>
</dbReference>
<dbReference type="STRING" id="1503.CLPU_11c01100"/>
<feature type="transmembrane region" description="Helical" evidence="7">
    <location>
        <begin position="59"/>
        <end position="76"/>
    </location>
</feature>
<evidence type="ECO:0000259" key="9">
    <source>
        <dbReference type="Pfam" id="PF20730"/>
    </source>
</evidence>
<dbReference type="PANTHER" id="PTHR34582:SF7">
    <property type="entry name" value="UPF0702 TRANSMEMBRANE PROTEIN YDFS"/>
    <property type="match status" value="1"/>
</dbReference>
<dbReference type="AlphaFoldDB" id="A0A0L0W912"/>
<dbReference type="Pfam" id="PF20730">
    <property type="entry name" value="YetF_N"/>
    <property type="match status" value="1"/>
</dbReference>
<sequence>MKDFIEIVIQTFLAFFAILYITRLLGRQQISQFTFYEYINGITFGSIAATLATDLDNRTWQHFVGLLLFGALTYSVSKATLKSRTLEKVLDGEPILVIQDGQILEKNLSRTRYNMDDLRLLLRQSNCFSPEDVEVGILEVNGLLSIIKKAEKRNVTLGDLNLDLKPETLPTEIVLDGQIIYENLKKRKLTGEQLMRELKKHNISRIDEVMYATVDSNGKFYIDKFKDNIRPGSDLSEDNKGI</sequence>
<gene>
    <name evidence="10" type="ORF">CLPU_11c01100</name>
</gene>
<dbReference type="GO" id="GO:0005886">
    <property type="term" value="C:plasma membrane"/>
    <property type="evidence" value="ECO:0007669"/>
    <property type="project" value="UniProtKB-SubCell"/>
</dbReference>
<dbReference type="Proteomes" id="UP000037267">
    <property type="component" value="Unassembled WGS sequence"/>
</dbReference>
<name>A0A0L0W912_GOTPU</name>
<dbReference type="RefSeq" id="WP_050355846.1">
    <property type="nucleotide sequence ID" value="NZ_LGSS01000011.1"/>
</dbReference>
<evidence type="ECO:0000313" key="11">
    <source>
        <dbReference type="Proteomes" id="UP000037267"/>
    </source>
</evidence>
<evidence type="ECO:0000256" key="1">
    <source>
        <dbReference type="ARBA" id="ARBA00004651"/>
    </source>
</evidence>
<feature type="transmembrane region" description="Helical" evidence="7">
    <location>
        <begin position="33"/>
        <end position="53"/>
    </location>
</feature>